<evidence type="ECO:0000256" key="9">
    <source>
        <dbReference type="ARBA" id="ARBA00023303"/>
    </source>
</evidence>
<evidence type="ECO:0000256" key="10">
    <source>
        <dbReference type="SAM" id="Phobius"/>
    </source>
</evidence>
<evidence type="ECO:0000256" key="2">
    <source>
        <dbReference type="ARBA" id="ARBA00022448"/>
    </source>
</evidence>
<dbReference type="AlphaFoldDB" id="A0AAD7ZTK0"/>
<keyword evidence="13" id="KW-1185">Reference proteome</keyword>
<evidence type="ECO:0000256" key="6">
    <source>
        <dbReference type="ARBA" id="ARBA00023043"/>
    </source>
</evidence>
<gene>
    <name evidence="12" type="ORF">L9F63_002623</name>
</gene>
<keyword evidence="7" id="KW-0406">Ion transport</keyword>
<keyword evidence="3 10" id="KW-0812">Transmembrane</keyword>
<accession>A0AAD7ZTK0</accession>
<sequence>MFINSTHTRVKRKTTHISNDTTEIEETIQIPTTESVTVKPANETVTEFIKNNSSTTESEGSVNTISEMPEELTIKENTTTKKTYLEDKSDANDFVKFGLSVMVFLFALREVMQLLSATKQYVRRATPILRFAIIVPTIILCLDVFGNEVQHHCASIAILLAWFEFLLTMGCLPRLSIPLQMLQTVSWTFIKFMSFYSPLIIAFSLCFYTMLRNSKKDIFYTNFGMSILHIFLMFNGEYEASDTEFDLLNITSHIVLVVFILLMGIVLLNLLSGLAVSDTQAIKNDAETLSLIARVRLISNIENLVLGAADSKWIIPRVIKIFTPNLCAVFKCYPDKHVHVFPNRTKGYICLDDTEPKMNTPMSREILKNALKQIGKKNVAFPKPNESIQGAVIRAWGSDNGALVSKRVKDLCEQQEVLAHQLKEFKDMYESKLTRVEEEMKTAFEGVAGEVGNRYDLLSAKQEKIGMEIADKKADMREVLRSSQSGLQDELMKQTERMLNMEKRLVTLEETVYSTRDTVQEIFSFIVSQQRK</sequence>
<dbReference type="PANTHER" id="PTHR47143">
    <property type="entry name" value="TRANSIENT RECEPTOR POTENTIAL CATION CHANNEL PROTEIN PAINLESS"/>
    <property type="match status" value="1"/>
</dbReference>
<feature type="transmembrane region" description="Helical" evidence="10">
    <location>
        <begin position="218"/>
        <end position="234"/>
    </location>
</feature>
<comment type="subcellular location">
    <subcellularLocation>
        <location evidence="1">Membrane</location>
        <topology evidence="1">Multi-pass membrane protein</topology>
    </subcellularLocation>
</comment>
<feature type="transmembrane region" description="Helical" evidence="10">
    <location>
        <begin position="189"/>
        <end position="211"/>
    </location>
</feature>
<feature type="transmembrane region" description="Helical" evidence="10">
    <location>
        <begin position="157"/>
        <end position="177"/>
    </location>
</feature>
<dbReference type="InterPro" id="IPR052076">
    <property type="entry name" value="TRP_cation_channel"/>
</dbReference>
<organism evidence="12 13">
    <name type="scientific">Diploptera punctata</name>
    <name type="common">Pacific beetle cockroach</name>
    <dbReference type="NCBI Taxonomy" id="6984"/>
    <lineage>
        <taxon>Eukaryota</taxon>
        <taxon>Metazoa</taxon>
        <taxon>Ecdysozoa</taxon>
        <taxon>Arthropoda</taxon>
        <taxon>Hexapoda</taxon>
        <taxon>Insecta</taxon>
        <taxon>Pterygota</taxon>
        <taxon>Neoptera</taxon>
        <taxon>Polyneoptera</taxon>
        <taxon>Dictyoptera</taxon>
        <taxon>Blattodea</taxon>
        <taxon>Blaberoidea</taxon>
        <taxon>Blaberidae</taxon>
        <taxon>Diplopterinae</taxon>
        <taxon>Diploptera</taxon>
    </lineage>
</organism>
<evidence type="ECO:0000259" key="11">
    <source>
        <dbReference type="Pfam" id="PF00520"/>
    </source>
</evidence>
<dbReference type="EMBL" id="JASPKZ010007259">
    <property type="protein sequence ID" value="KAJ9585593.1"/>
    <property type="molecule type" value="Genomic_DNA"/>
</dbReference>
<evidence type="ECO:0000256" key="7">
    <source>
        <dbReference type="ARBA" id="ARBA00023065"/>
    </source>
</evidence>
<feature type="transmembrane region" description="Helical" evidence="10">
    <location>
        <begin position="254"/>
        <end position="276"/>
    </location>
</feature>
<proteinExistence type="predicted"/>
<evidence type="ECO:0000313" key="12">
    <source>
        <dbReference type="EMBL" id="KAJ9585593.1"/>
    </source>
</evidence>
<feature type="transmembrane region" description="Helical" evidence="10">
    <location>
        <begin position="91"/>
        <end position="108"/>
    </location>
</feature>
<evidence type="ECO:0000256" key="3">
    <source>
        <dbReference type="ARBA" id="ARBA00022692"/>
    </source>
</evidence>
<dbReference type="PANTHER" id="PTHR47143:SF4">
    <property type="entry name" value="TRANSIENT RECEPTOR POTENTIAL CATION CHANNEL PROTEIN PAINLESS"/>
    <property type="match status" value="1"/>
</dbReference>
<evidence type="ECO:0000313" key="13">
    <source>
        <dbReference type="Proteomes" id="UP001233999"/>
    </source>
</evidence>
<dbReference type="Proteomes" id="UP001233999">
    <property type="component" value="Unassembled WGS sequence"/>
</dbReference>
<dbReference type="GO" id="GO:0005216">
    <property type="term" value="F:monoatomic ion channel activity"/>
    <property type="evidence" value="ECO:0007669"/>
    <property type="project" value="InterPro"/>
</dbReference>
<keyword evidence="2" id="KW-0813">Transport</keyword>
<feature type="domain" description="Ion transport" evidence="11">
    <location>
        <begin position="91"/>
        <end position="286"/>
    </location>
</feature>
<reference evidence="12" key="2">
    <citation type="submission" date="2023-05" db="EMBL/GenBank/DDBJ databases">
        <authorList>
            <person name="Fouks B."/>
        </authorList>
    </citation>
    <scope>NUCLEOTIDE SEQUENCE</scope>
    <source>
        <strain evidence="12">Stay&amp;Tobe</strain>
        <tissue evidence="12">Testes</tissue>
    </source>
</reference>
<evidence type="ECO:0000256" key="8">
    <source>
        <dbReference type="ARBA" id="ARBA00023136"/>
    </source>
</evidence>
<dbReference type="GO" id="GO:1902495">
    <property type="term" value="C:transmembrane transporter complex"/>
    <property type="evidence" value="ECO:0007669"/>
    <property type="project" value="TreeGrafter"/>
</dbReference>
<keyword evidence="9" id="KW-0407">Ion channel</keyword>
<feature type="transmembrane region" description="Helical" evidence="10">
    <location>
        <begin position="128"/>
        <end position="145"/>
    </location>
</feature>
<evidence type="ECO:0000256" key="5">
    <source>
        <dbReference type="ARBA" id="ARBA00022989"/>
    </source>
</evidence>
<name>A0AAD7ZTK0_DIPPU</name>
<comment type="caution">
    <text evidence="12">The sequence shown here is derived from an EMBL/GenBank/DDBJ whole genome shotgun (WGS) entry which is preliminary data.</text>
</comment>
<dbReference type="InterPro" id="IPR005821">
    <property type="entry name" value="Ion_trans_dom"/>
</dbReference>
<keyword evidence="6" id="KW-0040">ANK repeat</keyword>
<evidence type="ECO:0000256" key="1">
    <source>
        <dbReference type="ARBA" id="ARBA00004141"/>
    </source>
</evidence>
<evidence type="ECO:0000256" key="4">
    <source>
        <dbReference type="ARBA" id="ARBA00022737"/>
    </source>
</evidence>
<keyword evidence="4" id="KW-0677">Repeat</keyword>
<keyword evidence="5 10" id="KW-1133">Transmembrane helix</keyword>
<keyword evidence="8 10" id="KW-0472">Membrane</keyword>
<dbReference type="Pfam" id="PF00520">
    <property type="entry name" value="Ion_trans"/>
    <property type="match status" value="1"/>
</dbReference>
<reference evidence="12" key="1">
    <citation type="journal article" date="2023" name="IScience">
        <title>Live-bearing cockroach genome reveals convergent evolutionary mechanisms linked to viviparity in insects and beyond.</title>
        <authorList>
            <person name="Fouks B."/>
            <person name="Harrison M.C."/>
            <person name="Mikhailova A.A."/>
            <person name="Marchal E."/>
            <person name="English S."/>
            <person name="Carruthers M."/>
            <person name="Jennings E.C."/>
            <person name="Chiamaka E.L."/>
            <person name="Frigard R.A."/>
            <person name="Pippel M."/>
            <person name="Attardo G.M."/>
            <person name="Benoit J.B."/>
            <person name="Bornberg-Bauer E."/>
            <person name="Tobe S.S."/>
        </authorList>
    </citation>
    <scope>NUCLEOTIDE SEQUENCE</scope>
    <source>
        <strain evidence="12">Stay&amp;Tobe</strain>
    </source>
</reference>
<protein>
    <recommendedName>
        <fullName evidence="11">Ion transport domain-containing protein</fullName>
    </recommendedName>
</protein>